<dbReference type="Pfam" id="PF00144">
    <property type="entry name" value="Beta-lactamase"/>
    <property type="match status" value="1"/>
</dbReference>
<name>A0A4R4PNH3_9ACTN</name>
<protein>
    <submittedName>
        <fullName evidence="2">Class A beta-lactamase-related serine hydrolase</fullName>
    </submittedName>
</protein>
<reference evidence="2 3" key="1">
    <citation type="submission" date="2019-03" db="EMBL/GenBank/DDBJ databases">
        <title>Draft genome sequences of novel Actinobacteria.</title>
        <authorList>
            <person name="Sahin N."/>
            <person name="Ay H."/>
            <person name="Saygin H."/>
        </authorList>
    </citation>
    <scope>NUCLEOTIDE SEQUENCE [LARGE SCALE GENOMIC DNA]</scope>
    <source>
        <strain evidence="2 3">JCM 30547</strain>
    </source>
</reference>
<evidence type="ECO:0000313" key="2">
    <source>
        <dbReference type="EMBL" id="TDC23676.1"/>
    </source>
</evidence>
<sequence>MDLQGLADRLVASGEVPGAVVGVTDGREQWVVAAGTDGPGGVALTSDAVFRISSMTKPLAAVLTLQLVEAGVLGLQDPIERWLPELAGQRVVRRLDGPIDDTVPAEQSPTVEDLLVMRLGFGFAFEVESCPVAEAAGGLGLGPPKPSLVTLDPDRWIARFGELPLMEQPGRHWRYELAYGVLGVLLSRASGIELPELFRQRLFEPLGMSDSGFVVPSQARNRLVQSFVGTDVFDDAASSDWLTPPVFPYAGGGLVSTAGGYLRFVSAMLNGELLRPDLAAAMVSDQLTAEQRSGASAQIFLDGGGWGYGVQVDGTRYGWGGGLGTLWYSYPEAGLGAVLMTQVLPPSPATIATFANTVGAWASS</sequence>
<dbReference type="InterPro" id="IPR012338">
    <property type="entry name" value="Beta-lactam/transpept-like"/>
</dbReference>
<dbReference type="GO" id="GO:0016787">
    <property type="term" value="F:hydrolase activity"/>
    <property type="evidence" value="ECO:0007669"/>
    <property type="project" value="UniProtKB-KW"/>
</dbReference>
<dbReference type="Proteomes" id="UP000295075">
    <property type="component" value="Unassembled WGS sequence"/>
</dbReference>
<dbReference type="RefSeq" id="WP_132411599.1">
    <property type="nucleotide sequence ID" value="NZ_SMKA01000158.1"/>
</dbReference>
<accession>A0A4R4PNH3</accession>
<feature type="domain" description="Beta-lactamase-related" evidence="1">
    <location>
        <begin position="5"/>
        <end position="348"/>
    </location>
</feature>
<organism evidence="2 3">
    <name type="scientific">Kribbella albertanoniae</name>
    <dbReference type="NCBI Taxonomy" id="1266829"/>
    <lineage>
        <taxon>Bacteria</taxon>
        <taxon>Bacillati</taxon>
        <taxon>Actinomycetota</taxon>
        <taxon>Actinomycetes</taxon>
        <taxon>Propionibacteriales</taxon>
        <taxon>Kribbellaceae</taxon>
        <taxon>Kribbella</taxon>
    </lineage>
</organism>
<dbReference type="InterPro" id="IPR050789">
    <property type="entry name" value="Diverse_Enzym_Activities"/>
</dbReference>
<dbReference type="OrthoDB" id="4281716at2"/>
<dbReference type="AlphaFoldDB" id="A0A4R4PNH3"/>
<keyword evidence="2" id="KW-0378">Hydrolase</keyword>
<gene>
    <name evidence="2" type="ORF">E1261_27825</name>
</gene>
<evidence type="ECO:0000259" key="1">
    <source>
        <dbReference type="Pfam" id="PF00144"/>
    </source>
</evidence>
<dbReference type="PANTHER" id="PTHR43283">
    <property type="entry name" value="BETA-LACTAMASE-RELATED"/>
    <property type="match status" value="1"/>
</dbReference>
<dbReference type="PANTHER" id="PTHR43283:SF3">
    <property type="entry name" value="BETA-LACTAMASE FAMILY PROTEIN (AFU_ORTHOLOGUE AFUA_5G07500)"/>
    <property type="match status" value="1"/>
</dbReference>
<keyword evidence="3" id="KW-1185">Reference proteome</keyword>
<dbReference type="InterPro" id="IPR001466">
    <property type="entry name" value="Beta-lactam-related"/>
</dbReference>
<dbReference type="SUPFAM" id="SSF56601">
    <property type="entry name" value="beta-lactamase/transpeptidase-like"/>
    <property type="match status" value="1"/>
</dbReference>
<comment type="caution">
    <text evidence="2">The sequence shown here is derived from an EMBL/GenBank/DDBJ whole genome shotgun (WGS) entry which is preliminary data.</text>
</comment>
<proteinExistence type="predicted"/>
<dbReference type="EMBL" id="SMKA01000158">
    <property type="protein sequence ID" value="TDC23676.1"/>
    <property type="molecule type" value="Genomic_DNA"/>
</dbReference>
<evidence type="ECO:0000313" key="3">
    <source>
        <dbReference type="Proteomes" id="UP000295075"/>
    </source>
</evidence>
<dbReference type="Gene3D" id="3.40.710.10">
    <property type="entry name" value="DD-peptidase/beta-lactamase superfamily"/>
    <property type="match status" value="1"/>
</dbReference>